<evidence type="ECO:0000313" key="7">
    <source>
        <dbReference type="EMBL" id="MCP8352657.1"/>
    </source>
</evidence>
<comment type="subcellular location">
    <subcellularLocation>
        <location evidence="1">Membrane</location>
        <topology evidence="1">Multi-pass membrane protein</topology>
    </subcellularLocation>
</comment>
<dbReference type="GO" id="GO:0008233">
    <property type="term" value="F:peptidase activity"/>
    <property type="evidence" value="ECO:0007669"/>
    <property type="project" value="UniProtKB-KW"/>
</dbReference>
<evidence type="ECO:0000256" key="4">
    <source>
        <dbReference type="ARBA" id="ARBA00023136"/>
    </source>
</evidence>
<evidence type="ECO:0000256" key="1">
    <source>
        <dbReference type="ARBA" id="ARBA00004141"/>
    </source>
</evidence>
<evidence type="ECO:0000313" key="8">
    <source>
        <dbReference type="Proteomes" id="UP001320768"/>
    </source>
</evidence>
<reference evidence="7 8" key="1">
    <citation type="journal article" date="2022" name="Nat. Microbiol.">
        <title>The microbiome of a bacterivorous marine choanoflagellate contains a resource-demanding obligate bacterial associate.</title>
        <authorList>
            <person name="Needham D.M."/>
            <person name="Poirier C."/>
            <person name="Bachy C."/>
            <person name="George E.E."/>
            <person name="Wilken S."/>
            <person name="Yung C.C.M."/>
            <person name="Limardo A.J."/>
            <person name="Morando M."/>
            <person name="Sudek L."/>
            <person name="Malmstrom R.R."/>
            <person name="Keeling P.J."/>
            <person name="Santoro A.E."/>
            <person name="Worden A.Z."/>
        </authorList>
    </citation>
    <scope>NUCLEOTIDE SEQUENCE [LARGE SCALE GENOMIC DNA]</scope>
    <source>
        <strain evidence="7 8">Comchoano-2</strain>
    </source>
</reference>
<feature type="transmembrane region" description="Helical" evidence="5">
    <location>
        <begin position="70"/>
        <end position="87"/>
    </location>
</feature>
<dbReference type="GO" id="GO:0006508">
    <property type="term" value="P:proteolysis"/>
    <property type="evidence" value="ECO:0007669"/>
    <property type="project" value="UniProtKB-KW"/>
</dbReference>
<keyword evidence="7" id="KW-0378">Hydrolase</keyword>
<protein>
    <submittedName>
        <fullName evidence="7">Rhomboid family intramembrane serine protease</fullName>
    </submittedName>
</protein>
<feature type="transmembrane region" description="Helical" evidence="5">
    <location>
        <begin position="118"/>
        <end position="136"/>
    </location>
</feature>
<keyword evidence="8" id="KW-1185">Reference proteome</keyword>
<dbReference type="Pfam" id="PF01694">
    <property type="entry name" value="Rhomboid"/>
    <property type="match status" value="1"/>
</dbReference>
<dbReference type="RefSeq" id="WP_258569761.1">
    <property type="nucleotide sequence ID" value="NZ_JAKUDN010000002.1"/>
</dbReference>
<feature type="transmembrane region" description="Helical" evidence="5">
    <location>
        <begin position="94"/>
        <end position="112"/>
    </location>
</feature>
<feature type="transmembrane region" description="Helical" evidence="5">
    <location>
        <begin position="143"/>
        <end position="162"/>
    </location>
</feature>
<evidence type="ECO:0000259" key="6">
    <source>
        <dbReference type="Pfam" id="PF01694"/>
    </source>
</evidence>
<feature type="transmembrane region" description="Helical" evidence="5">
    <location>
        <begin position="12"/>
        <end position="31"/>
    </location>
</feature>
<keyword evidence="4 5" id="KW-0472">Membrane</keyword>
<accession>A0ABT1L653</accession>
<dbReference type="SUPFAM" id="SSF144091">
    <property type="entry name" value="Rhomboid-like"/>
    <property type="match status" value="1"/>
</dbReference>
<keyword evidence="2 5" id="KW-0812">Transmembrane</keyword>
<feature type="transmembrane region" description="Helical" evidence="5">
    <location>
        <begin position="43"/>
        <end position="64"/>
    </location>
</feature>
<evidence type="ECO:0000256" key="5">
    <source>
        <dbReference type="SAM" id="Phobius"/>
    </source>
</evidence>
<organism evidence="7 8">
    <name type="scientific">Candidatus Synchoanobacter obligatus</name>
    <dbReference type="NCBI Taxonomy" id="2919597"/>
    <lineage>
        <taxon>Bacteria</taxon>
        <taxon>Pseudomonadati</taxon>
        <taxon>Pseudomonadota</taxon>
        <taxon>Gammaproteobacteria</taxon>
        <taxon>Candidatus Comchoanobacterales</taxon>
        <taxon>Candidatus Comchoanobacteraceae</taxon>
        <taxon>Candidatus Synchoanobacter</taxon>
    </lineage>
</organism>
<evidence type="ECO:0000256" key="2">
    <source>
        <dbReference type="ARBA" id="ARBA00022692"/>
    </source>
</evidence>
<feature type="domain" description="Peptidase S54 rhomboid" evidence="6">
    <location>
        <begin position="59"/>
        <end position="186"/>
    </location>
</feature>
<comment type="caution">
    <text evidence="7">The sequence shown here is derived from an EMBL/GenBank/DDBJ whole genome shotgun (WGS) entry which is preliminary data.</text>
</comment>
<dbReference type="Gene3D" id="1.20.1540.10">
    <property type="entry name" value="Rhomboid-like"/>
    <property type="match status" value="1"/>
</dbReference>
<proteinExistence type="predicted"/>
<evidence type="ECO:0000256" key="3">
    <source>
        <dbReference type="ARBA" id="ARBA00022989"/>
    </source>
</evidence>
<keyword evidence="7" id="KW-0645">Protease</keyword>
<dbReference type="EMBL" id="JAKUDN010000002">
    <property type="protein sequence ID" value="MCP8352657.1"/>
    <property type="molecule type" value="Genomic_DNA"/>
</dbReference>
<name>A0ABT1L653_9GAMM</name>
<feature type="transmembrane region" description="Helical" evidence="5">
    <location>
        <begin position="174"/>
        <end position="192"/>
    </location>
</feature>
<sequence>MIISEVSEFFRLFNSHLGESFLFFSLFWIVHGINQLCGQKLNIFGIIPRHPASIIFGPICAPFLHADFNHLLYNSFPLFFMLAILFAKGPSQAIATILAMNLLTGLITWLIARRGNHIGASGLIMALFGFLLYKGYQSPSVESIIIALIILYYFGTLLLSIFPDDLLTSYEGHLAGLIAGIVIAHYGIPYSIQTIAIKPAYYLNIMAATLFR</sequence>
<keyword evidence="3 5" id="KW-1133">Transmembrane helix</keyword>
<dbReference type="InterPro" id="IPR022764">
    <property type="entry name" value="Peptidase_S54_rhomboid_dom"/>
</dbReference>
<dbReference type="Proteomes" id="UP001320768">
    <property type="component" value="Unassembled WGS sequence"/>
</dbReference>
<gene>
    <name evidence="7" type="ORF">MKS91_05100</name>
</gene>
<dbReference type="InterPro" id="IPR035952">
    <property type="entry name" value="Rhomboid-like_sf"/>
</dbReference>